<sequence>MFLSQEDKKEIRGALGPIIQGVVDEKTAVLEAKVDSRLLDLKDSLQNLHPSFSGSRISREDRANLEGLAGLLKGAYRHSRHGDARALDEFGGLDAVMKTDMTEGTGSQGGYTVPTELEGSILRIAEESSLFLGKTRGVSMGSNQITVPALNTPPSVAWHSEGDTITQTSPTLDQVTLNVYRLDAYVTVTNELLEDSRANIANWLAQEFTEAMGKEVDNQIFNGTGTPCSGILTAAAGHSVVMSAGDTNFSAITPTYLSEMMSKMDSTALAGAFFAMNQAVAHYLRTLTDSNGRYLVDLSNGNLWGLPIHTREVCPSSSGAETAFVALCNPRYFLTGLRYGMMQIDMDPYSNFTSNKTNIRVIWRMALNIGKAAAFVRLLTAAS</sequence>
<dbReference type="Proteomes" id="UP001366166">
    <property type="component" value="Chromosome"/>
</dbReference>
<protein>
    <recommendedName>
        <fullName evidence="2">Phage capsid-like C-terminal domain-containing protein</fullName>
    </recommendedName>
</protein>
<organism evidence="3 4">
    <name type="scientific">Desulfoferula mesophila</name>
    <dbReference type="NCBI Taxonomy" id="3058419"/>
    <lineage>
        <taxon>Bacteria</taxon>
        <taxon>Pseudomonadati</taxon>
        <taxon>Thermodesulfobacteriota</taxon>
        <taxon>Desulfarculia</taxon>
        <taxon>Desulfarculales</taxon>
        <taxon>Desulfarculaceae</taxon>
        <taxon>Desulfoferula</taxon>
    </lineage>
</organism>
<dbReference type="InterPro" id="IPR054612">
    <property type="entry name" value="Phage_capsid-like_C"/>
</dbReference>
<dbReference type="Gene3D" id="3.30.2320.10">
    <property type="entry name" value="hypothetical protein PF0899 domain"/>
    <property type="match status" value="1"/>
</dbReference>
<evidence type="ECO:0000256" key="1">
    <source>
        <dbReference type="ARBA" id="ARBA00004328"/>
    </source>
</evidence>
<dbReference type="KEGG" id="dmp:FAK_15650"/>
<keyword evidence="4" id="KW-1185">Reference proteome</keyword>
<accession>A0AAU9EMS6</accession>
<evidence type="ECO:0000313" key="4">
    <source>
        <dbReference type="Proteomes" id="UP001366166"/>
    </source>
</evidence>
<dbReference type="RefSeq" id="WP_338606203.1">
    <property type="nucleotide sequence ID" value="NZ_AP028679.1"/>
</dbReference>
<dbReference type="InterPro" id="IPR024455">
    <property type="entry name" value="Phage_capsid"/>
</dbReference>
<dbReference type="AlphaFoldDB" id="A0AAU9EMS6"/>
<dbReference type="Pfam" id="PF05065">
    <property type="entry name" value="Phage_capsid"/>
    <property type="match status" value="1"/>
</dbReference>
<name>A0AAU9EMS6_9BACT</name>
<dbReference type="NCBIfam" id="TIGR01554">
    <property type="entry name" value="major_cap_HK97"/>
    <property type="match status" value="1"/>
</dbReference>
<dbReference type="SUPFAM" id="SSF56563">
    <property type="entry name" value="Major capsid protein gp5"/>
    <property type="match status" value="1"/>
</dbReference>
<dbReference type="EMBL" id="AP028679">
    <property type="protein sequence ID" value="BEQ14499.1"/>
    <property type="molecule type" value="Genomic_DNA"/>
</dbReference>
<proteinExistence type="predicted"/>
<dbReference type="Gene3D" id="3.30.2400.10">
    <property type="entry name" value="Major capsid protein gp5"/>
    <property type="match status" value="1"/>
</dbReference>
<feature type="domain" description="Phage capsid-like C-terminal" evidence="2">
    <location>
        <begin position="109"/>
        <end position="377"/>
    </location>
</feature>
<gene>
    <name evidence="3" type="ORF">FAK_15650</name>
</gene>
<evidence type="ECO:0000259" key="2">
    <source>
        <dbReference type="Pfam" id="PF05065"/>
    </source>
</evidence>
<evidence type="ECO:0000313" key="3">
    <source>
        <dbReference type="EMBL" id="BEQ14499.1"/>
    </source>
</evidence>
<reference evidence="4" key="1">
    <citation type="journal article" date="2023" name="Arch. Microbiol.">
        <title>Desulfoferula mesophilus gen. nov. sp. nov., a mesophilic sulfate-reducing bacterium isolated from a brackish lake sediment.</title>
        <authorList>
            <person name="Watanabe T."/>
            <person name="Yabe T."/>
            <person name="Tsuji J.M."/>
            <person name="Fukui M."/>
        </authorList>
    </citation>
    <scope>NUCLEOTIDE SEQUENCE [LARGE SCALE GENOMIC DNA]</scope>
    <source>
        <strain evidence="4">12FAK</strain>
    </source>
</reference>
<comment type="subcellular location">
    <subcellularLocation>
        <location evidence="1">Virion</location>
    </subcellularLocation>
</comment>